<feature type="site" description="Could be important to modulate the pK values of the two catalytic cysteine residues" evidence="8">
    <location>
        <position position="168"/>
    </location>
</feature>
<dbReference type="EMBL" id="PXXO01000002">
    <property type="protein sequence ID" value="PSJ06979.1"/>
    <property type="molecule type" value="Genomic_DNA"/>
</dbReference>
<dbReference type="PANTHER" id="PTHR31689">
    <property type="entry name" value="DIAMINOPIMELATE EPIMERASE, CHLOROPLASTIC"/>
    <property type="match status" value="1"/>
</dbReference>
<feature type="active site" description="Proton acceptor" evidence="8">
    <location>
        <position position="226"/>
    </location>
</feature>
<feature type="binding site" evidence="8">
    <location>
        <position position="199"/>
    </location>
    <ligand>
        <name>substrate</name>
    </ligand>
</feature>
<organism evidence="10 11">
    <name type="scientific">Cyanobium usitatum str. Tous</name>
    <dbReference type="NCBI Taxonomy" id="2116684"/>
    <lineage>
        <taxon>Bacteria</taxon>
        <taxon>Bacillati</taxon>
        <taxon>Cyanobacteriota</taxon>
        <taxon>Cyanophyceae</taxon>
        <taxon>Synechococcales</taxon>
        <taxon>Prochlorococcaceae</taxon>
        <taxon>Cyanobium</taxon>
    </lineage>
</organism>
<dbReference type="AlphaFoldDB" id="A0A2P7N0K9"/>
<dbReference type="RefSeq" id="WP_106501952.1">
    <property type="nucleotide sequence ID" value="NZ_PXXO01000002.1"/>
</dbReference>
<name>A0A2P7N0K9_9CYAN</name>
<feature type="binding site" evidence="8">
    <location>
        <position position="69"/>
    </location>
    <ligand>
        <name>substrate</name>
    </ligand>
</feature>
<evidence type="ECO:0000256" key="7">
    <source>
        <dbReference type="ARBA" id="ARBA00051712"/>
    </source>
</evidence>
<feature type="active site" evidence="9">
    <location>
        <position position="78"/>
    </location>
</feature>
<dbReference type="GO" id="GO:0008837">
    <property type="term" value="F:diaminopimelate epimerase activity"/>
    <property type="evidence" value="ECO:0007669"/>
    <property type="project" value="UniProtKB-UniRule"/>
</dbReference>
<evidence type="ECO:0000256" key="5">
    <source>
        <dbReference type="ARBA" id="ARBA00023154"/>
    </source>
</evidence>
<evidence type="ECO:0000256" key="8">
    <source>
        <dbReference type="HAMAP-Rule" id="MF_00197"/>
    </source>
</evidence>
<dbReference type="PROSITE" id="PS01326">
    <property type="entry name" value="DAP_EPIMERASE"/>
    <property type="match status" value="1"/>
</dbReference>
<comment type="caution">
    <text evidence="10">The sequence shown here is derived from an EMBL/GenBank/DDBJ whole genome shotgun (WGS) entry which is preliminary data.</text>
</comment>
<feature type="site" description="Could be important to modulate the pK values of the two catalytic cysteine residues" evidence="8">
    <location>
        <position position="217"/>
    </location>
</feature>
<comment type="caution">
    <text evidence="8">Lacks conserved residue(s) required for the propagation of feature annotation.</text>
</comment>
<evidence type="ECO:0000313" key="11">
    <source>
        <dbReference type="Proteomes" id="UP000243002"/>
    </source>
</evidence>
<keyword evidence="5 8" id="KW-0457">Lysine biosynthesis</keyword>
<dbReference type="PANTHER" id="PTHR31689:SF0">
    <property type="entry name" value="DIAMINOPIMELATE EPIMERASE"/>
    <property type="match status" value="1"/>
</dbReference>
<dbReference type="GO" id="GO:0009089">
    <property type="term" value="P:lysine biosynthetic process via diaminopimelate"/>
    <property type="evidence" value="ECO:0007669"/>
    <property type="project" value="UniProtKB-UniRule"/>
</dbReference>
<comment type="catalytic activity">
    <reaction evidence="7 8">
        <text>(2S,6S)-2,6-diaminopimelate = meso-2,6-diaminopimelate</text>
        <dbReference type="Rhea" id="RHEA:15393"/>
        <dbReference type="ChEBI" id="CHEBI:57609"/>
        <dbReference type="ChEBI" id="CHEBI:57791"/>
        <dbReference type="EC" id="5.1.1.7"/>
    </reaction>
</comment>
<dbReference type="InterPro" id="IPR018510">
    <property type="entry name" value="DAP_epimerase_AS"/>
</dbReference>
<comment type="subcellular location">
    <subcellularLocation>
        <location evidence="8">Cytoplasm</location>
    </subcellularLocation>
</comment>
<keyword evidence="8" id="KW-0963">Cytoplasm</keyword>
<evidence type="ECO:0000256" key="4">
    <source>
        <dbReference type="ARBA" id="ARBA00022605"/>
    </source>
</evidence>
<comment type="pathway">
    <text evidence="1 8">Amino-acid biosynthesis; L-lysine biosynthesis via DAP pathway; DL-2,6-diaminopimelate from LL-2,6-diaminopimelate: step 1/1.</text>
</comment>
<evidence type="ECO:0000256" key="6">
    <source>
        <dbReference type="ARBA" id="ARBA00023235"/>
    </source>
</evidence>
<feature type="binding site" evidence="8">
    <location>
        <position position="12"/>
    </location>
    <ligand>
        <name>substrate</name>
    </ligand>
</feature>
<gene>
    <name evidence="8" type="primary">dapF</name>
    <name evidence="10" type="ORF">C7K55_02045</name>
</gene>
<feature type="binding site" evidence="8">
    <location>
        <begin position="79"/>
        <end position="80"/>
    </location>
    <ligand>
        <name>substrate</name>
    </ligand>
</feature>
<dbReference type="NCBIfam" id="TIGR00652">
    <property type="entry name" value="DapF"/>
    <property type="match status" value="1"/>
</dbReference>
<evidence type="ECO:0000256" key="2">
    <source>
        <dbReference type="ARBA" id="ARBA00010219"/>
    </source>
</evidence>
<sequence length="374" mass="39648">MLQFSKYQGLGNDFLMLDGRGASSTDASYGLTSERIQRLCDRRFGVGADGVILALPPRQGGELRMRIFNADGTEPEMCGNGMRCLARFLADSDGDVPGRQWQIETLAGRIVPELRQDGSIRVDMGAPFLDPESIPTTLPCGDNGLPQGNLEVAGSSFAVGAAGMGNPHVVIPVDDIEAVDLERYGAAFEVHPAFPARTNVHFVQVISRTHLVMRVWERGAGPTLACGTGACATLVVAHLLGLAERCARLDLPGGPLEIDWDRASGHVFMAGPAVAVFDGVVTPELWGDEPFELEAAAPVQQQPDASPDASPAVDCASVCINGCIRPEACPSAEARARVDALLNSSSLDDLVALATNSLESRIRSRFELDQAQGG</sequence>
<keyword evidence="6 8" id="KW-0413">Isomerase</keyword>
<protein>
    <recommendedName>
        <fullName evidence="3 8">Diaminopimelate epimerase</fullName>
        <shortName evidence="8">DAP epimerase</shortName>
        <ecNumber evidence="3 8">5.1.1.7</ecNumber>
    </recommendedName>
    <alternativeName>
        <fullName evidence="8">PLP-independent amino acid racemase</fullName>
    </alternativeName>
</protein>
<keyword evidence="11" id="KW-1185">Reference proteome</keyword>
<feature type="binding site" evidence="8">
    <location>
        <position position="166"/>
    </location>
    <ligand>
        <name>substrate</name>
    </ligand>
</feature>
<dbReference type="Proteomes" id="UP000243002">
    <property type="component" value="Unassembled WGS sequence"/>
</dbReference>
<proteinExistence type="inferred from homology"/>
<dbReference type="InterPro" id="IPR001653">
    <property type="entry name" value="DAP_epimerase_DapF"/>
</dbReference>
<evidence type="ECO:0000313" key="10">
    <source>
        <dbReference type="EMBL" id="PSJ06979.1"/>
    </source>
</evidence>
<feature type="binding site" evidence="8">
    <location>
        <begin position="217"/>
        <end position="218"/>
    </location>
    <ligand>
        <name>substrate</name>
    </ligand>
</feature>
<comment type="function">
    <text evidence="8">Catalyzes the stereoinversion of LL-2,6-diaminopimelate (L,L-DAP) to meso-diaminopimelate (meso-DAP), a precursor of L-lysine and an essential component of the bacterial peptidoglycan.</text>
</comment>
<evidence type="ECO:0000256" key="3">
    <source>
        <dbReference type="ARBA" id="ARBA00013080"/>
    </source>
</evidence>
<dbReference type="EC" id="5.1.1.7" evidence="3 8"/>
<evidence type="ECO:0000256" key="1">
    <source>
        <dbReference type="ARBA" id="ARBA00005196"/>
    </source>
</evidence>
<feature type="binding site" evidence="8">
    <location>
        <begin position="227"/>
        <end position="228"/>
    </location>
    <ligand>
        <name>substrate</name>
    </ligand>
</feature>
<dbReference type="OrthoDB" id="9805408at2"/>
<dbReference type="Gene3D" id="3.10.310.10">
    <property type="entry name" value="Diaminopimelate Epimerase, Chain A, domain 1"/>
    <property type="match status" value="2"/>
</dbReference>
<dbReference type="Pfam" id="PF01678">
    <property type="entry name" value="DAP_epimerase"/>
    <property type="match status" value="2"/>
</dbReference>
<evidence type="ECO:0000256" key="9">
    <source>
        <dbReference type="PROSITE-ProRule" id="PRU10125"/>
    </source>
</evidence>
<reference evidence="10 11" key="1">
    <citation type="journal article" date="2018" name="Environ. Microbiol.">
        <title>Ecological and genomic features of two widespread freshwater picocyanobacteria.</title>
        <authorList>
            <person name="Cabello-Yeves P.J."/>
            <person name="Picazo A."/>
            <person name="Camacho A."/>
            <person name="Callieri C."/>
            <person name="Rosselli R."/>
            <person name="Roda-Garcia J.J."/>
            <person name="Coutinho F.H."/>
            <person name="Rodriguez-Valera F."/>
        </authorList>
    </citation>
    <scope>NUCLEOTIDE SEQUENCE [LARGE SCALE GENOMIC DNA]</scope>
    <source>
        <strain evidence="10 11">Tous</strain>
    </source>
</reference>
<feature type="active site" description="Proton donor" evidence="8">
    <location>
        <position position="78"/>
    </location>
</feature>
<dbReference type="SUPFAM" id="SSF54506">
    <property type="entry name" value="Diaminopimelate epimerase-like"/>
    <property type="match status" value="2"/>
</dbReference>
<comment type="subunit">
    <text evidence="8">Homodimer.</text>
</comment>
<keyword evidence="4 8" id="KW-0028">Amino-acid biosynthesis</keyword>
<dbReference type="GO" id="GO:0005829">
    <property type="term" value="C:cytosol"/>
    <property type="evidence" value="ECO:0007669"/>
    <property type="project" value="TreeGrafter"/>
</dbReference>
<comment type="similarity">
    <text evidence="2 8">Belongs to the diaminopimelate epimerase family.</text>
</comment>
<accession>A0A2P7N0K9</accession>
<dbReference type="HAMAP" id="MF_00197">
    <property type="entry name" value="DAP_epimerase"/>
    <property type="match status" value="1"/>
</dbReference>
<dbReference type="UniPathway" id="UPA00034">
    <property type="reaction ID" value="UER00025"/>
</dbReference>